<dbReference type="CDD" id="cd00853">
    <property type="entry name" value="NifX"/>
    <property type="match status" value="1"/>
</dbReference>
<keyword evidence="5" id="KW-1185">Reference proteome</keyword>
<dbReference type="OrthoDB" id="9797941at2"/>
<reference evidence="4 5" key="1">
    <citation type="submission" date="2017-07" db="EMBL/GenBank/DDBJ databases">
        <title>Draft Genome Sequences of Select Purple Nonsulfur Bacteria.</title>
        <authorList>
            <person name="Lasarre B."/>
            <person name="Mckinlay J.B."/>
        </authorList>
    </citation>
    <scope>NUCLEOTIDE SEQUENCE [LARGE SCALE GENOMIC DNA]</scope>
    <source>
        <strain evidence="4 5">DSM 5909</strain>
    </source>
</reference>
<dbReference type="NCBIfam" id="TIGR02663">
    <property type="entry name" value="nifX"/>
    <property type="match status" value="1"/>
</dbReference>
<gene>
    <name evidence="4" type="primary">nifX</name>
    <name evidence="4" type="ORF">CH341_01600</name>
</gene>
<evidence type="ECO:0000313" key="5">
    <source>
        <dbReference type="Proteomes" id="UP000249130"/>
    </source>
</evidence>
<dbReference type="Proteomes" id="UP000249130">
    <property type="component" value="Unassembled WGS sequence"/>
</dbReference>
<sequence length="162" mass="17429">MTAIRRLRIIDQDESTPIAPAAAVRVAIATQDRKGLNAHFGSARCFVVYDVTAQGWTHVETITCDNVSDEQGQHQADGEDRITPKVDALKGCHLLFCVAIGGPSAAKVVSAKIHPIKMPQQPIDAVLERTRVMLNGAPPPWLRKVLASAGAGPEKPSFVDDE</sequence>
<proteinExistence type="inferred from homology"/>
<dbReference type="InterPro" id="IPR051840">
    <property type="entry name" value="NifX/NifY_domain"/>
</dbReference>
<keyword evidence="2" id="KW-0535">Nitrogen fixation</keyword>
<dbReference type="SUPFAM" id="SSF53146">
    <property type="entry name" value="Nitrogenase accessory factor-like"/>
    <property type="match status" value="1"/>
</dbReference>
<dbReference type="InterPro" id="IPR034169">
    <property type="entry name" value="NifX-like"/>
</dbReference>
<name>A0A327L708_9BRAD</name>
<dbReference type="RefSeq" id="WP_111417284.1">
    <property type="nucleotide sequence ID" value="NZ_NPEX01000005.1"/>
</dbReference>
<dbReference type="Gene3D" id="3.30.420.130">
    <property type="entry name" value="Dinitrogenase iron-molybdenum cofactor biosynthesis domain"/>
    <property type="match status" value="1"/>
</dbReference>
<evidence type="ECO:0000259" key="3">
    <source>
        <dbReference type="Pfam" id="PF02579"/>
    </source>
</evidence>
<dbReference type="Pfam" id="PF02579">
    <property type="entry name" value="Nitro_FeMo-Co"/>
    <property type="match status" value="1"/>
</dbReference>
<dbReference type="PANTHER" id="PTHR33937">
    <property type="entry name" value="IRON-MOLYBDENUM PROTEIN-RELATED-RELATED"/>
    <property type="match status" value="1"/>
</dbReference>
<accession>A0A327L708</accession>
<comment type="similarity">
    <text evidence="1">Belongs to the NifX/NifY family.</text>
</comment>
<dbReference type="GO" id="GO:0009399">
    <property type="term" value="P:nitrogen fixation"/>
    <property type="evidence" value="ECO:0007669"/>
    <property type="project" value="InterPro"/>
</dbReference>
<dbReference type="InterPro" id="IPR036105">
    <property type="entry name" value="DiNase_FeMo-co_biosyn_sf"/>
</dbReference>
<dbReference type="AlphaFoldDB" id="A0A327L708"/>
<dbReference type="EMBL" id="NPEX01000005">
    <property type="protein sequence ID" value="RAI45924.1"/>
    <property type="molecule type" value="Genomic_DNA"/>
</dbReference>
<dbReference type="GO" id="GO:0051540">
    <property type="term" value="F:metal cluster binding"/>
    <property type="evidence" value="ECO:0007669"/>
    <property type="project" value="InterPro"/>
</dbReference>
<dbReference type="InterPro" id="IPR013480">
    <property type="entry name" value="NifX"/>
</dbReference>
<protein>
    <submittedName>
        <fullName evidence="4">Nitrogen fixation protein NifX</fullName>
    </submittedName>
</protein>
<comment type="caution">
    <text evidence="4">The sequence shown here is derived from an EMBL/GenBank/DDBJ whole genome shotgun (WGS) entry which is preliminary data.</text>
</comment>
<organism evidence="4 5">
    <name type="scientific">Rhodoplanes roseus</name>
    <dbReference type="NCBI Taxonomy" id="29409"/>
    <lineage>
        <taxon>Bacteria</taxon>
        <taxon>Pseudomonadati</taxon>
        <taxon>Pseudomonadota</taxon>
        <taxon>Alphaproteobacteria</taxon>
        <taxon>Hyphomicrobiales</taxon>
        <taxon>Nitrobacteraceae</taxon>
        <taxon>Rhodoplanes</taxon>
    </lineage>
</organism>
<dbReference type="PANTHER" id="PTHR33937:SF1">
    <property type="entry name" value="IRON-MOLIBDENUM COFACTOR PROCESSING PROTEIN"/>
    <property type="match status" value="1"/>
</dbReference>
<feature type="domain" description="Dinitrogenase iron-molybdenum cofactor biosynthesis" evidence="3">
    <location>
        <begin position="34"/>
        <end position="129"/>
    </location>
</feature>
<evidence type="ECO:0000256" key="2">
    <source>
        <dbReference type="ARBA" id="ARBA00023231"/>
    </source>
</evidence>
<dbReference type="InterPro" id="IPR003731">
    <property type="entry name" value="Di-Nase_FeMo-co_biosynth"/>
</dbReference>
<evidence type="ECO:0000313" key="4">
    <source>
        <dbReference type="EMBL" id="RAI45924.1"/>
    </source>
</evidence>
<evidence type="ECO:0000256" key="1">
    <source>
        <dbReference type="ARBA" id="ARBA00010285"/>
    </source>
</evidence>